<sequence>MLCLASWLVARLPVEGAPAEARSGAGWSWAGKDRRANLFGHGVGVWNRQACRSPSDKRSGI</sequence>
<organism evidence="2">
    <name type="scientific">Arundo donax</name>
    <name type="common">Giant reed</name>
    <name type="synonym">Donax arundinaceus</name>
    <dbReference type="NCBI Taxonomy" id="35708"/>
    <lineage>
        <taxon>Eukaryota</taxon>
        <taxon>Viridiplantae</taxon>
        <taxon>Streptophyta</taxon>
        <taxon>Embryophyta</taxon>
        <taxon>Tracheophyta</taxon>
        <taxon>Spermatophyta</taxon>
        <taxon>Magnoliopsida</taxon>
        <taxon>Liliopsida</taxon>
        <taxon>Poales</taxon>
        <taxon>Poaceae</taxon>
        <taxon>PACMAD clade</taxon>
        <taxon>Arundinoideae</taxon>
        <taxon>Arundineae</taxon>
        <taxon>Arundo</taxon>
    </lineage>
</organism>
<reference evidence="2" key="2">
    <citation type="journal article" date="2015" name="Data Brief">
        <title>Shoot transcriptome of the giant reed, Arundo donax.</title>
        <authorList>
            <person name="Barrero R.A."/>
            <person name="Guerrero F.D."/>
            <person name="Moolhuijzen P."/>
            <person name="Goolsby J.A."/>
            <person name="Tidwell J."/>
            <person name="Bellgard S.E."/>
            <person name="Bellgard M.I."/>
        </authorList>
    </citation>
    <scope>NUCLEOTIDE SEQUENCE</scope>
    <source>
        <tissue evidence="2">Shoot tissue taken approximately 20 cm above the soil surface</tissue>
    </source>
</reference>
<proteinExistence type="predicted"/>
<dbReference type="AlphaFoldDB" id="A0A0A9C0Q0"/>
<evidence type="ECO:0000313" key="2">
    <source>
        <dbReference type="EMBL" id="JAD68033.1"/>
    </source>
</evidence>
<evidence type="ECO:0000256" key="1">
    <source>
        <dbReference type="SAM" id="SignalP"/>
    </source>
</evidence>
<feature type="signal peptide" evidence="1">
    <location>
        <begin position="1"/>
        <end position="16"/>
    </location>
</feature>
<name>A0A0A9C0Q0_ARUDO</name>
<protein>
    <recommendedName>
        <fullName evidence="3">Secreted protein</fullName>
    </recommendedName>
</protein>
<keyword evidence="1" id="KW-0732">Signal</keyword>
<dbReference type="EMBL" id="GBRH01229862">
    <property type="protein sequence ID" value="JAD68033.1"/>
    <property type="molecule type" value="Transcribed_RNA"/>
</dbReference>
<feature type="chain" id="PRO_5002044333" description="Secreted protein" evidence="1">
    <location>
        <begin position="17"/>
        <end position="61"/>
    </location>
</feature>
<accession>A0A0A9C0Q0</accession>
<evidence type="ECO:0008006" key="3">
    <source>
        <dbReference type="Google" id="ProtNLM"/>
    </source>
</evidence>
<reference evidence="2" key="1">
    <citation type="submission" date="2014-09" db="EMBL/GenBank/DDBJ databases">
        <authorList>
            <person name="Magalhaes I.L.F."/>
            <person name="Oliveira U."/>
            <person name="Santos F.R."/>
            <person name="Vidigal T.H.D.A."/>
            <person name="Brescovit A.D."/>
            <person name="Santos A.J."/>
        </authorList>
    </citation>
    <scope>NUCLEOTIDE SEQUENCE</scope>
    <source>
        <tissue evidence="2">Shoot tissue taken approximately 20 cm above the soil surface</tissue>
    </source>
</reference>